<dbReference type="eggNOG" id="COG0455">
    <property type="taxonomic scope" value="Bacteria"/>
</dbReference>
<accession>A0A031FYZ2</accession>
<organism evidence="3 4">
    <name type="scientific">Microbacterium oleivorans</name>
    <dbReference type="NCBI Taxonomy" id="273677"/>
    <lineage>
        <taxon>Bacteria</taxon>
        <taxon>Bacillati</taxon>
        <taxon>Actinomycetota</taxon>
        <taxon>Actinomycetes</taxon>
        <taxon>Micrococcales</taxon>
        <taxon>Microbacteriaceae</taxon>
        <taxon>Microbacterium</taxon>
    </lineage>
</organism>
<evidence type="ECO:0000256" key="1">
    <source>
        <dbReference type="SAM" id="MobiDB-lite"/>
    </source>
</evidence>
<name>A0A031FYZ2_9MICO</name>
<feature type="compositionally biased region" description="Acidic residues" evidence="1">
    <location>
        <begin position="48"/>
        <end position="59"/>
    </location>
</feature>
<reference evidence="3 4" key="1">
    <citation type="submission" date="2014-03" db="EMBL/GenBank/DDBJ databases">
        <title>Draft Genome Sequences of 13 Willow Endophytes.</title>
        <authorList>
            <person name="Gan H.Y."/>
            <person name="Gan H.M."/>
            <person name="Savka M.A."/>
            <person name="Hudson A.O."/>
        </authorList>
    </citation>
    <scope>NUCLEOTIDE SEQUENCE [LARGE SCALE GENOMIC DNA]</scope>
    <source>
        <strain evidence="3 4">RIT293</strain>
    </source>
</reference>
<feature type="region of interest" description="Disordered" evidence="1">
    <location>
        <begin position="1"/>
        <end position="25"/>
    </location>
</feature>
<proteinExistence type="predicted"/>
<comment type="caution">
    <text evidence="3">The sequence shown here is derived from an EMBL/GenBank/DDBJ whole genome shotgun (WGS) entry which is preliminary data.</text>
</comment>
<dbReference type="PATRIC" id="fig|273677.3.peg.52"/>
<feature type="domain" description="CobQ/CobB/MinD/ParA nucleotide binding" evidence="2">
    <location>
        <begin position="229"/>
        <end position="438"/>
    </location>
</feature>
<dbReference type="InterPro" id="IPR027417">
    <property type="entry name" value="P-loop_NTPase"/>
</dbReference>
<dbReference type="InterPro" id="IPR050625">
    <property type="entry name" value="ParA/MinD_ATPase"/>
</dbReference>
<evidence type="ECO:0000313" key="3">
    <source>
        <dbReference type="EMBL" id="EZP29441.1"/>
    </source>
</evidence>
<dbReference type="PANTHER" id="PTHR43384:SF14">
    <property type="entry name" value="ESX-1 SECRETION-ASSOCIATED PROTEIN ESPI"/>
    <property type="match status" value="1"/>
</dbReference>
<dbReference type="SUPFAM" id="SSF52540">
    <property type="entry name" value="P-loop containing nucleoside triphosphate hydrolases"/>
    <property type="match status" value="1"/>
</dbReference>
<dbReference type="Proteomes" id="UP000024001">
    <property type="component" value="Unassembled WGS sequence"/>
</dbReference>
<evidence type="ECO:0000259" key="2">
    <source>
        <dbReference type="Pfam" id="PF01656"/>
    </source>
</evidence>
<dbReference type="AlphaFoldDB" id="A0A031FYZ2"/>
<dbReference type="Gene3D" id="3.40.50.300">
    <property type="entry name" value="P-loop containing nucleotide triphosphate hydrolases"/>
    <property type="match status" value="1"/>
</dbReference>
<dbReference type="GO" id="GO:0005524">
    <property type="term" value="F:ATP binding"/>
    <property type="evidence" value="ECO:0007669"/>
    <property type="project" value="UniProtKB-KW"/>
</dbReference>
<feature type="region of interest" description="Disordered" evidence="1">
    <location>
        <begin position="43"/>
        <end position="70"/>
    </location>
</feature>
<protein>
    <submittedName>
        <fullName evidence="3">Putative ATP-binding protein</fullName>
    </submittedName>
</protein>
<keyword evidence="3" id="KW-0067">ATP-binding</keyword>
<keyword evidence="3" id="KW-0547">Nucleotide-binding</keyword>
<dbReference type="GO" id="GO:0005829">
    <property type="term" value="C:cytosol"/>
    <property type="evidence" value="ECO:0007669"/>
    <property type="project" value="TreeGrafter"/>
</dbReference>
<dbReference type="Pfam" id="PF01656">
    <property type="entry name" value="CbiA"/>
    <property type="match status" value="1"/>
</dbReference>
<evidence type="ECO:0000313" key="4">
    <source>
        <dbReference type="Proteomes" id="UP000024001"/>
    </source>
</evidence>
<dbReference type="EMBL" id="JFYO01000001">
    <property type="protein sequence ID" value="EZP29441.1"/>
    <property type="molecule type" value="Genomic_DNA"/>
</dbReference>
<keyword evidence="4" id="KW-1185">Reference proteome</keyword>
<sequence length="474" mass="51138">MMRERDNETSDDVDNGVLERTDNLETTGIGIVDGTTAQIDLALPRLSDDDDDYVEDEDSAVPVNDHDLRYGDQDADVEEGLGEDLAAEDLATVEPAEEVVDAEVVVPAAEAAVSTHTGVTRRAMHHPVSNDKHALERVRGARVEEEPLQSRRLDQLSADRESPDLLTADRLIDRARVAAPEPEGVWQRLVYGATRGRVALADNPRVRARKELDRRISAPLAGGAKFVPVLSRKGGVGKTSVTTLLGMALADAREDRVIAIDANPDRGTLAERIERSSGKTVRDLVRARADVSGFNDLSAIVARDETRLDILASDADPHLSEAFSDRDYHDVAAIAAHYYSIVLTDSGTGIVHSVMDATLELADQLLIVAGRSVDEAKLASETLSWLESNGYAELARHAIVVLNTSRPGASLVRPAELESHFRTRVRAVVTIPYDAHIATGGPITFRDLSAATRGAARELAAVVVEGLRSAGTVR</sequence>
<gene>
    <name evidence="3" type="ORF">BW34_00054</name>
</gene>
<dbReference type="PANTHER" id="PTHR43384">
    <property type="entry name" value="SEPTUM SITE-DETERMINING PROTEIN MIND HOMOLOG, CHLOROPLASTIC-RELATED"/>
    <property type="match status" value="1"/>
</dbReference>
<dbReference type="InterPro" id="IPR002586">
    <property type="entry name" value="CobQ/CobB/MinD/ParA_Nub-bd_dom"/>
</dbReference>
<dbReference type="GO" id="GO:0009898">
    <property type="term" value="C:cytoplasmic side of plasma membrane"/>
    <property type="evidence" value="ECO:0007669"/>
    <property type="project" value="TreeGrafter"/>
</dbReference>
<dbReference type="GO" id="GO:0051782">
    <property type="term" value="P:negative regulation of cell division"/>
    <property type="evidence" value="ECO:0007669"/>
    <property type="project" value="TreeGrafter"/>
</dbReference>
<dbReference type="GO" id="GO:0016887">
    <property type="term" value="F:ATP hydrolysis activity"/>
    <property type="evidence" value="ECO:0007669"/>
    <property type="project" value="TreeGrafter"/>
</dbReference>